<dbReference type="InterPro" id="IPR049712">
    <property type="entry name" value="Poly_export"/>
</dbReference>
<evidence type="ECO:0000256" key="2">
    <source>
        <dbReference type="SAM" id="MobiDB-lite"/>
    </source>
</evidence>
<dbReference type="InterPro" id="IPR003715">
    <property type="entry name" value="Poly_export_N"/>
</dbReference>
<evidence type="ECO:0000259" key="5">
    <source>
        <dbReference type="Pfam" id="PF10531"/>
    </source>
</evidence>
<feature type="domain" description="Soluble ligand binding" evidence="5">
    <location>
        <begin position="186"/>
        <end position="214"/>
    </location>
</feature>
<feature type="domain" description="Polysaccharide export protein N-terminal" evidence="4">
    <location>
        <begin position="53"/>
        <end position="129"/>
    </location>
</feature>
<dbReference type="Gene3D" id="3.30.1950.10">
    <property type="entry name" value="wza like domain"/>
    <property type="match status" value="1"/>
</dbReference>
<evidence type="ECO:0000256" key="3">
    <source>
        <dbReference type="SAM" id="SignalP"/>
    </source>
</evidence>
<dbReference type="OrthoDB" id="9793939at2"/>
<dbReference type="Pfam" id="PF02563">
    <property type="entry name" value="Poly_export"/>
    <property type="match status" value="1"/>
</dbReference>
<feature type="signal peptide" evidence="3">
    <location>
        <begin position="1"/>
        <end position="27"/>
    </location>
</feature>
<feature type="region of interest" description="Disordered" evidence="2">
    <location>
        <begin position="31"/>
        <end position="55"/>
    </location>
</feature>
<keyword evidence="1 3" id="KW-0732">Signal</keyword>
<feature type="compositionally biased region" description="Polar residues" evidence="2">
    <location>
        <begin position="45"/>
        <end position="55"/>
    </location>
</feature>
<organism evidence="6 7">
    <name type="scientific">Stenomitos frigidus ULC18</name>
    <dbReference type="NCBI Taxonomy" id="2107698"/>
    <lineage>
        <taxon>Bacteria</taxon>
        <taxon>Bacillati</taxon>
        <taxon>Cyanobacteriota</taxon>
        <taxon>Cyanophyceae</taxon>
        <taxon>Leptolyngbyales</taxon>
        <taxon>Leptolyngbyaceae</taxon>
        <taxon>Stenomitos</taxon>
    </lineage>
</organism>
<evidence type="ECO:0000313" key="6">
    <source>
        <dbReference type="EMBL" id="PSB30572.1"/>
    </source>
</evidence>
<dbReference type="AlphaFoldDB" id="A0A2T1ECU3"/>
<dbReference type="GO" id="GO:0015159">
    <property type="term" value="F:polysaccharide transmembrane transporter activity"/>
    <property type="evidence" value="ECO:0007669"/>
    <property type="project" value="InterPro"/>
</dbReference>
<reference evidence="6 7" key="2">
    <citation type="submission" date="2018-03" db="EMBL/GenBank/DDBJ databases">
        <title>The ancient ancestry and fast evolution of plastids.</title>
        <authorList>
            <person name="Moore K.R."/>
            <person name="Magnabosco C."/>
            <person name="Momper L."/>
            <person name="Gold D.A."/>
            <person name="Bosak T."/>
            <person name="Fournier G.P."/>
        </authorList>
    </citation>
    <scope>NUCLEOTIDE SEQUENCE [LARGE SCALE GENOMIC DNA]</scope>
    <source>
        <strain evidence="6 7">ULC18</strain>
    </source>
</reference>
<sequence length="382" mass="40003">MKGINRSITGFSLLVLVGVSYSIPTVAQTQTSPAQTKLDQKEISAPQSASPVPSETAYTLGAGDLLRIDSYDTPDLILEARYPVLVDGAVNLPWVGSVPVAGLTLKEASEQLKAKYSKFIKTPTITVSLIGARTLKIGVIGEVTRPGSYIIASNLISSSAVNVNGNQNTPAGQQQGGAESGSQWPTVSKAIQAAGGITEQANIRQIQIRRAQGSGREETLTIDLWKFLSAGDLSQDIQVRDGDTLVIPKAAQVDTAEALQIASSNFSPDAIKVNVVGEVATPGAVAVKPNTTLNQAILAAGGFKSGRAKKAVELIRLNPDGSVERRSIAVDFSQNLDGKNNPPLRNNDVVVVNRNGLASVGDTLSTVLGPLGGILGLFTIFR</sequence>
<evidence type="ECO:0000259" key="4">
    <source>
        <dbReference type="Pfam" id="PF02563"/>
    </source>
</evidence>
<evidence type="ECO:0000256" key="1">
    <source>
        <dbReference type="ARBA" id="ARBA00022729"/>
    </source>
</evidence>
<dbReference type="Proteomes" id="UP000239576">
    <property type="component" value="Unassembled WGS sequence"/>
</dbReference>
<feature type="chain" id="PRO_5015746822" evidence="3">
    <location>
        <begin position="28"/>
        <end position="382"/>
    </location>
</feature>
<evidence type="ECO:0000313" key="7">
    <source>
        <dbReference type="Proteomes" id="UP000239576"/>
    </source>
</evidence>
<dbReference type="PANTHER" id="PTHR33619:SF3">
    <property type="entry name" value="POLYSACCHARIDE EXPORT PROTEIN GFCE-RELATED"/>
    <property type="match status" value="1"/>
</dbReference>
<accession>A0A2T1ECU3</accession>
<dbReference type="InterPro" id="IPR019554">
    <property type="entry name" value="Soluble_ligand-bd"/>
</dbReference>
<dbReference type="Gene3D" id="3.10.560.10">
    <property type="entry name" value="Outer membrane lipoprotein wza domain like"/>
    <property type="match status" value="2"/>
</dbReference>
<dbReference type="PANTHER" id="PTHR33619">
    <property type="entry name" value="POLYSACCHARIDE EXPORT PROTEIN GFCE-RELATED"/>
    <property type="match status" value="1"/>
</dbReference>
<gene>
    <name evidence="6" type="ORF">C7B82_08475</name>
</gene>
<name>A0A2T1ECU3_9CYAN</name>
<dbReference type="EMBL" id="PVWK01000050">
    <property type="protein sequence ID" value="PSB30572.1"/>
    <property type="molecule type" value="Genomic_DNA"/>
</dbReference>
<dbReference type="Pfam" id="PF10531">
    <property type="entry name" value="SLBB"/>
    <property type="match status" value="2"/>
</dbReference>
<protein>
    <submittedName>
        <fullName evidence="6">Polysaccharide transporter</fullName>
    </submittedName>
</protein>
<dbReference type="RefSeq" id="WP_106255870.1">
    <property type="nucleotide sequence ID" value="NZ_CAWNSW010000046.1"/>
</dbReference>
<feature type="domain" description="Soluble ligand binding" evidence="5">
    <location>
        <begin position="272"/>
        <end position="325"/>
    </location>
</feature>
<reference evidence="7" key="1">
    <citation type="submission" date="2018-02" db="EMBL/GenBank/DDBJ databases">
        <authorList>
            <person name="Moore K."/>
            <person name="Momper L."/>
        </authorList>
    </citation>
    <scope>NUCLEOTIDE SEQUENCE [LARGE SCALE GENOMIC DNA]</scope>
    <source>
        <strain evidence="7">ULC18</strain>
    </source>
</reference>
<keyword evidence="7" id="KW-1185">Reference proteome</keyword>
<comment type="caution">
    <text evidence="6">The sequence shown here is derived from an EMBL/GenBank/DDBJ whole genome shotgun (WGS) entry which is preliminary data.</text>
</comment>
<proteinExistence type="predicted"/>